<dbReference type="AlphaFoldDB" id="A0A0B7C321"/>
<feature type="non-terminal residue" evidence="1">
    <location>
        <position position="68"/>
    </location>
</feature>
<reference evidence="1" key="1">
    <citation type="submission" date="2014-12" db="EMBL/GenBank/DDBJ databases">
        <title>Insight into the proteome of Arion vulgaris.</title>
        <authorList>
            <person name="Aradska J."/>
            <person name="Bulat T."/>
            <person name="Smidak R."/>
            <person name="Sarate P."/>
            <person name="Gangsoo J."/>
            <person name="Sialana F."/>
            <person name="Bilban M."/>
            <person name="Lubec G."/>
        </authorList>
    </citation>
    <scope>NUCLEOTIDE SEQUENCE</scope>
    <source>
        <tissue evidence="1">Skin</tissue>
    </source>
</reference>
<gene>
    <name evidence="1" type="primary">ORF220223</name>
</gene>
<name>A0A0B7C321_9EUPU</name>
<dbReference type="EMBL" id="HACG01052155">
    <property type="protein sequence ID" value="CEK99026.1"/>
    <property type="molecule type" value="Transcribed_RNA"/>
</dbReference>
<protein>
    <submittedName>
        <fullName evidence="1">Uncharacterized protein</fullName>
    </submittedName>
</protein>
<accession>A0A0B7C321</accession>
<evidence type="ECO:0000313" key="1">
    <source>
        <dbReference type="EMBL" id="CEK99026.1"/>
    </source>
</evidence>
<organism evidence="1">
    <name type="scientific">Arion vulgaris</name>
    <dbReference type="NCBI Taxonomy" id="1028688"/>
    <lineage>
        <taxon>Eukaryota</taxon>
        <taxon>Metazoa</taxon>
        <taxon>Spiralia</taxon>
        <taxon>Lophotrochozoa</taxon>
        <taxon>Mollusca</taxon>
        <taxon>Gastropoda</taxon>
        <taxon>Heterobranchia</taxon>
        <taxon>Euthyneura</taxon>
        <taxon>Panpulmonata</taxon>
        <taxon>Eupulmonata</taxon>
        <taxon>Stylommatophora</taxon>
        <taxon>Helicina</taxon>
        <taxon>Arionoidea</taxon>
        <taxon>Arionidae</taxon>
        <taxon>Arion</taxon>
    </lineage>
</organism>
<sequence>PLAYFLYKSPYKEVYHKDFLVGYSAIRAKIPNINSLLQKTQMRMAGHVDECITKQLMYLEEGRRSVGG</sequence>
<feature type="non-terminal residue" evidence="1">
    <location>
        <position position="1"/>
    </location>
</feature>
<proteinExistence type="predicted"/>